<name>A0A286RGM7_9BACT</name>
<organism evidence="1 2">
    <name type="scientific">Thermogutta terrifontis</name>
    <dbReference type="NCBI Taxonomy" id="1331910"/>
    <lineage>
        <taxon>Bacteria</taxon>
        <taxon>Pseudomonadati</taxon>
        <taxon>Planctomycetota</taxon>
        <taxon>Planctomycetia</taxon>
        <taxon>Pirellulales</taxon>
        <taxon>Thermoguttaceae</taxon>
        <taxon>Thermogutta</taxon>
    </lineage>
</organism>
<sequence length="378" mass="42815">MPKLAFGQSVDNLTDDDLPYVYTEWENFTEEDGLPNDHIFAVRCAGEKVWVGTENGLACYDKKTRKFTVWREKDGLPWRAVTGIDVDPQTGDVWLALFGGGVARLSGGRFDHFHQLNSGLVNNVVYAIAVEHDNVWCATTAGASRYNTTTKEWTIFTEKNAPMEEIWNYNVFYSPEVNKVFLAVWGSGCLEFDVPTEKWKVYLDPDREMEIDLFRDDGIIHVITTAANYVGGALWVSTYFGQCRYDGRYWRGFYAHETGLPSDFTNALRARSGQECWMCTDKGLGVVADYATDTYVSYYRNGDDSSGRAEVFRQGRKIKEVPLETSIAHNFIIAMDFDGDDVWVGTAKGLSHGIGRGYYPGVRRQPEWLNKLNSTSEK</sequence>
<dbReference type="Proteomes" id="UP000215086">
    <property type="component" value="Chromosome"/>
</dbReference>
<dbReference type="SUPFAM" id="SSF63829">
    <property type="entry name" value="Calcium-dependent phosphotriesterase"/>
    <property type="match status" value="1"/>
</dbReference>
<dbReference type="InterPro" id="IPR015943">
    <property type="entry name" value="WD40/YVTN_repeat-like_dom_sf"/>
</dbReference>
<accession>A0A286RGM7</accession>
<dbReference type="AlphaFoldDB" id="A0A286RGM7"/>
<dbReference type="EMBL" id="CP018477">
    <property type="protein sequence ID" value="ASV75092.1"/>
    <property type="molecule type" value="Genomic_DNA"/>
</dbReference>
<evidence type="ECO:0000313" key="2">
    <source>
        <dbReference type="Proteomes" id="UP000215086"/>
    </source>
</evidence>
<dbReference type="KEGG" id="ttf:THTE_2490"/>
<proteinExistence type="predicted"/>
<protein>
    <submittedName>
        <fullName evidence="1">Periplasmic ligand-binding sensor domain-like protein</fullName>
    </submittedName>
</protein>
<dbReference type="Gene3D" id="2.130.10.10">
    <property type="entry name" value="YVTN repeat-like/Quinoprotein amine dehydrogenase"/>
    <property type="match status" value="2"/>
</dbReference>
<gene>
    <name evidence="1" type="ORF">THTE_2490</name>
</gene>
<keyword evidence="2" id="KW-1185">Reference proteome</keyword>
<reference evidence="1 2" key="1">
    <citation type="journal article" name="Front. Microbiol.">
        <title>Sugar Metabolism of the First Thermophilic Planctomycete Thermogutta terrifontis: Comparative Genomic and Transcriptomic Approaches.</title>
        <authorList>
            <person name="Elcheninov A.G."/>
            <person name="Menzel P."/>
            <person name="Gudbergsdottir S.R."/>
            <person name="Slesarev A.I."/>
            <person name="Kadnikov V.V."/>
            <person name="Krogh A."/>
            <person name="Bonch-Osmolovskaya E.A."/>
            <person name="Peng X."/>
            <person name="Kublanov I.V."/>
        </authorList>
    </citation>
    <scope>NUCLEOTIDE SEQUENCE [LARGE SCALE GENOMIC DNA]</scope>
    <source>
        <strain evidence="1 2">R1</strain>
    </source>
</reference>
<evidence type="ECO:0000313" key="1">
    <source>
        <dbReference type="EMBL" id="ASV75092.1"/>
    </source>
</evidence>